<dbReference type="Proteomes" id="UP001642464">
    <property type="component" value="Unassembled WGS sequence"/>
</dbReference>
<name>A0ABP0QQI1_9DINO</name>
<organism evidence="1 2">
    <name type="scientific">Durusdinium trenchii</name>
    <dbReference type="NCBI Taxonomy" id="1381693"/>
    <lineage>
        <taxon>Eukaryota</taxon>
        <taxon>Sar</taxon>
        <taxon>Alveolata</taxon>
        <taxon>Dinophyceae</taxon>
        <taxon>Suessiales</taxon>
        <taxon>Symbiodiniaceae</taxon>
        <taxon>Durusdinium</taxon>
    </lineage>
</organism>
<dbReference type="EMBL" id="CAXAMM010039935">
    <property type="protein sequence ID" value="CAK9090110.1"/>
    <property type="molecule type" value="Genomic_DNA"/>
</dbReference>
<accession>A0ABP0QQI1</accession>
<gene>
    <name evidence="1" type="ORF">SCF082_LOCUS42508</name>
</gene>
<proteinExistence type="predicted"/>
<evidence type="ECO:0000313" key="1">
    <source>
        <dbReference type="EMBL" id="CAK9090110.1"/>
    </source>
</evidence>
<comment type="caution">
    <text evidence="1">The sequence shown here is derived from an EMBL/GenBank/DDBJ whole genome shotgun (WGS) entry which is preliminary data.</text>
</comment>
<reference evidence="1 2" key="1">
    <citation type="submission" date="2024-02" db="EMBL/GenBank/DDBJ databases">
        <authorList>
            <person name="Chen Y."/>
            <person name="Shah S."/>
            <person name="Dougan E. K."/>
            <person name="Thang M."/>
            <person name="Chan C."/>
        </authorList>
    </citation>
    <scope>NUCLEOTIDE SEQUENCE [LARGE SCALE GENOMIC DNA]</scope>
</reference>
<evidence type="ECO:0000313" key="2">
    <source>
        <dbReference type="Proteomes" id="UP001642464"/>
    </source>
</evidence>
<sequence length="470" mass="53405">MPIAKSRPTCGKLLEHCIEKVTSFREKLGIKLTVFKVGVTADPSVRFSFYMQQQNFTSMWLIAKSTSIDLVHMLEAALVFEFHKHVGCRNQRGTGGDGALNRKDPSPPPYFVYVTGGRADQMRRAPCKHLVELARAEVRLKDAEAGLHKVLVDNGYSAPELDANQGRAAVPFEDFSPNAAWVSTRFQELPWDVTPPIVQGLHLSEEDQTSFFNIDLWHNCHMGICKHFCASSFIGILESDLDAVPRVGMEAKFQWITQIYLNYFKSRRVNPFVREISRDTMNFPAGTACPIGKWSKGQASTEMMMFLHFFCRQYIEGNTADPLLLTIADAARALNLALSTLYRSGYWLQKEKAALLAKLMFRFLALYAKCAELTLRQGKRRFAMVPKLHMLAHAAFDLQDQSSRAEWAHNPLAMTNQIQEDFIGRPSRISRRVNIRSLHKSLIMRTLIVYQDSWRVADSDERGMDGYPDV</sequence>
<protein>
    <submittedName>
        <fullName evidence="1">Uncharacterized protein</fullName>
    </submittedName>
</protein>
<keyword evidence="2" id="KW-1185">Reference proteome</keyword>